<protein>
    <submittedName>
        <fullName evidence="1">Uncharacterized protein</fullName>
    </submittedName>
</protein>
<evidence type="ECO:0000313" key="2">
    <source>
        <dbReference type="Proteomes" id="UP000835052"/>
    </source>
</evidence>
<organism evidence="1 2">
    <name type="scientific">Caenorhabditis auriculariae</name>
    <dbReference type="NCBI Taxonomy" id="2777116"/>
    <lineage>
        <taxon>Eukaryota</taxon>
        <taxon>Metazoa</taxon>
        <taxon>Ecdysozoa</taxon>
        <taxon>Nematoda</taxon>
        <taxon>Chromadorea</taxon>
        <taxon>Rhabditida</taxon>
        <taxon>Rhabditina</taxon>
        <taxon>Rhabditomorpha</taxon>
        <taxon>Rhabditoidea</taxon>
        <taxon>Rhabditidae</taxon>
        <taxon>Peloderinae</taxon>
        <taxon>Caenorhabditis</taxon>
    </lineage>
</organism>
<dbReference type="AlphaFoldDB" id="A0A8S1HBK9"/>
<gene>
    <name evidence="1" type="ORF">CAUJ_LOCUS6489</name>
</gene>
<dbReference type="EMBL" id="CAJGYM010000016">
    <property type="protein sequence ID" value="CAD6190570.1"/>
    <property type="molecule type" value="Genomic_DNA"/>
</dbReference>
<reference evidence="1" key="1">
    <citation type="submission" date="2020-10" db="EMBL/GenBank/DDBJ databases">
        <authorList>
            <person name="Kikuchi T."/>
        </authorList>
    </citation>
    <scope>NUCLEOTIDE SEQUENCE</scope>
    <source>
        <strain evidence="1">NKZ352</strain>
    </source>
</reference>
<evidence type="ECO:0000313" key="1">
    <source>
        <dbReference type="EMBL" id="CAD6190570.1"/>
    </source>
</evidence>
<sequence length="876" mass="101006">MRRLGCILTRSGRTKGINTRDPRSVVSLWFSWLRLPNIMSHWKVPFSMRFAGQEPQEEGVDNVKDRISASIKLYQLLGAKDNNGRQIHLPFLKRNLFYVKDQKSGEEVDEAFADAKPFVKRRLLSKNSPKKPQSDGERFFNLHLIVKALRVADELQTTASAHGDYSFPIGILAQFMDGFDPLYLSQHKPFVKKCLSLSKISPESVVPAFRKLWKEYLVEVEPSNVAYRFALSPKPRSCFLQIKDYNEVPCMYEFYMFEGVPETLERLPKWVKLDPDHCSHRDGFLFDLKPQEELKGFERSYILVVGTYEPDENGMPTMRRFGSLLLYNFRCGTSLDSGYFESSQGIPMVDWCESDGIDPYFLLEQTFEQKPILPFQSPVKSCIQNSVYSLVAYIHDHNGTPLASRDDLADTSHSNLSSTHQKYVGVFPEGHNYMDGVHKEPLPNEEPMPSCGAGGLDFGKLVSKFSKNNLNPVEITYRLFFTRGQPTVAERRTADIDGHREVDVANWVNSDSLLCVRSDSNALKCLFCERKFPNTYALLMHCNNNYTRLSFLLSNIFPMLALFNICGPVIDVYLNDSYIETPISKKKEVVCKFNEPAIWVVTKCQKRLLESYMRIDLDVFTDYSYTKPSSRNTYFRIDEHYNCATGRLESANLNKCKDASESWPHPGSHHLIEINKKSLYLFTDVSDSVRGFALSWNRFCLKFGRNQAEIVGIYMLMRLYIELYRDWILKQGEKFTACLNAFFFDGLQYCDELDYYVQDIQQRLENPLYDPLDETNGQARHFIADKIVSARTKIRRVENDMDLETAKSYLGHDVYVRGVLDDDWKEKLRDAVITASMFPYGHPVYLMLTPTPKYIFADGTVPYCFLDPECTPEIIL</sequence>
<name>A0A8S1HBK9_9PELO</name>
<keyword evidence="2" id="KW-1185">Reference proteome</keyword>
<accession>A0A8S1HBK9</accession>
<dbReference type="Proteomes" id="UP000835052">
    <property type="component" value="Unassembled WGS sequence"/>
</dbReference>
<proteinExistence type="predicted"/>
<comment type="caution">
    <text evidence="1">The sequence shown here is derived from an EMBL/GenBank/DDBJ whole genome shotgun (WGS) entry which is preliminary data.</text>
</comment>